<name>A0AAV1T2W1_9STRA</name>
<gene>
    <name evidence="1" type="ORF">PM001_LOCUS1107</name>
</gene>
<evidence type="ECO:0000313" key="1">
    <source>
        <dbReference type="EMBL" id="CAK7895718.1"/>
    </source>
</evidence>
<sequence length="55" mass="6392">MEKLQVEHWMSVKRIVQCLHGSKSLGICSKLDDKMDFYGYLDADWAGDHAYRKST</sequence>
<protein>
    <submittedName>
        <fullName evidence="1">Uncharacterized protein</fullName>
    </submittedName>
</protein>
<organism evidence="1 2">
    <name type="scientific">Peronospora matthiolae</name>
    <dbReference type="NCBI Taxonomy" id="2874970"/>
    <lineage>
        <taxon>Eukaryota</taxon>
        <taxon>Sar</taxon>
        <taxon>Stramenopiles</taxon>
        <taxon>Oomycota</taxon>
        <taxon>Peronosporomycetes</taxon>
        <taxon>Peronosporales</taxon>
        <taxon>Peronosporaceae</taxon>
        <taxon>Peronospora</taxon>
    </lineage>
</organism>
<dbReference type="EMBL" id="CAKLBY020000004">
    <property type="protein sequence ID" value="CAK7895718.1"/>
    <property type="molecule type" value="Genomic_DNA"/>
</dbReference>
<accession>A0AAV1T2W1</accession>
<reference evidence="1" key="1">
    <citation type="submission" date="2024-01" db="EMBL/GenBank/DDBJ databases">
        <authorList>
            <person name="Webb A."/>
        </authorList>
    </citation>
    <scope>NUCLEOTIDE SEQUENCE</scope>
    <source>
        <strain evidence="1">Pm1</strain>
    </source>
</reference>
<dbReference type="PANTHER" id="PTHR11439:SF463">
    <property type="entry name" value="REVERSE TRANSCRIPTASE TY1_COPIA-TYPE DOMAIN-CONTAINING PROTEIN"/>
    <property type="match status" value="1"/>
</dbReference>
<proteinExistence type="predicted"/>
<dbReference type="AlphaFoldDB" id="A0AAV1T2W1"/>
<evidence type="ECO:0000313" key="2">
    <source>
        <dbReference type="Proteomes" id="UP001162060"/>
    </source>
</evidence>
<dbReference type="Proteomes" id="UP001162060">
    <property type="component" value="Unassembled WGS sequence"/>
</dbReference>
<dbReference type="PANTHER" id="PTHR11439">
    <property type="entry name" value="GAG-POL-RELATED RETROTRANSPOSON"/>
    <property type="match status" value="1"/>
</dbReference>
<comment type="caution">
    <text evidence="1">The sequence shown here is derived from an EMBL/GenBank/DDBJ whole genome shotgun (WGS) entry which is preliminary data.</text>
</comment>